<dbReference type="RefSeq" id="WP_251512011.1">
    <property type="nucleotide sequence ID" value="NZ_JAMBON010000003.1"/>
</dbReference>
<protein>
    <submittedName>
        <fullName evidence="5">DUF4352 domain-containing protein</fullName>
    </submittedName>
</protein>
<reference evidence="6" key="1">
    <citation type="journal article" date="2019" name="Int. J. Syst. Evol. Microbiol.">
        <title>The Global Catalogue of Microorganisms (GCM) 10K type strain sequencing project: providing services to taxonomists for standard genome sequencing and annotation.</title>
        <authorList>
            <consortium name="The Broad Institute Genomics Platform"/>
            <consortium name="The Broad Institute Genome Sequencing Center for Infectious Disease"/>
            <person name="Wu L."/>
            <person name="Ma J."/>
        </authorList>
    </citation>
    <scope>NUCLEOTIDE SEQUENCE [LARGE SCALE GENOMIC DNA]</scope>
    <source>
        <strain evidence="6">CGMCC 1.12376</strain>
    </source>
</reference>
<proteinExistence type="predicted"/>
<evidence type="ECO:0000259" key="4">
    <source>
        <dbReference type="Pfam" id="PF11611"/>
    </source>
</evidence>
<feature type="region of interest" description="Disordered" evidence="2">
    <location>
        <begin position="20"/>
        <end position="52"/>
    </location>
</feature>
<dbReference type="Gene3D" id="2.60.40.1240">
    <property type="match status" value="1"/>
</dbReference>
<accession>A0ABW4HNS0</accession>
<evidence type="ECO:0000313" key="6">
    <source>
        <dbReference type="Proteomes" id="UP001597221"/>
    </source>
</evidence>
<sequence>MKKILMILLASTLFIAACSGDDSDSENSNADNNNNEQTEENNENNNENETADEQKDVYQIGETAVAESSSYGFPYEVTVNDFQVTADEVNGYTIAEFFSETSDPGEDTRFSVVNITVANTGDDAFSVNDTMTPSLIGDFTNERPERDAMPEFNEEIQPGEEMTADLIFITSRILDEDGMVELYFNTHDSDLEFRFELPIP</sequence>
<keyword evidence="1 3" id="KW-0732">Signal</keyword>
<dbReference type="EMBL" id="JBHUDE010000033">
    <property type="protein sequence ID" value="MFD1607259.1"/>
    <property type="molecule type" value="Genomic_DNA"/>
</dbReference>
<evidence type="ECO:0000256" key="3">
    <source>
        <dbReference type="SAM" id="SignalP"/>
    </source>
</evidence>
<evidence type="ECO:0000313" key="5">
    <source>
        <dbReference type="EMBL" id="MFD1607259.1"/>
    </source>
</evidence>
<dbReference type="PROSITE" id="PS51257">
    <property type="entry name" value="PROKAR_LIPOPROTEIN"/>
    <property type="match status" value="1"/>
</dbReference>
<organism evidence="5 6">
    <name type="scientific">Oceanobacillus luteolus</name>
    <dbReference type="NCBI Taxonomy" id="1274358"/>
    <lineage>
        <taxon>Bacteria</taxon>
        <taxon>Bacillati</taxon>
        <taxon>Bacillota</taxon>
        <taxon>Bacilli</taxon>
        <taxon>Bacillales</taxon>
        <taxon>Bacillaceae</taxon>
        <taxon>Oceanobacillus</taxon>
    </lineage>
</organism>
<dbReference type="InterPro" id="IPR029051">
    <property type="entry name" value="DUF4352"/>
</dbReference>
<dbReference type="Pfam" id="PF11611">
    <property type="entry name" value="DUF4352"/>
    <property type="match status" value="1"/>
</dbReference>
<dbReference type="InterPro" id="IPR029050">
    <property type="entry name" value="Immunoprotect_excell_Ig-like"/>
</dbReference>
<comment type="caution">
    <text evidence="5">The sequence shown here is derived from an EMBL/GenBank/DDBJ whole genome shotgun (WGS) entry which is preliminary data.</text>
</comment>
<evidence type="ECO:0000256" key="1">
    <source>
        <dbReference type="ARBA" id="ARBA00022729"/>
    </source>
</evidence>
<dbReference type="Proteomes" id="UP001597221">
    <property type="component" value="Unassembled WGS sequence"/>
</dbReference>
<feature type="domain" description="DUF4352" evidence="4">
    <location>
        <begin position="76"/>
        <end position="172"/>
    </location>
</feature>
<feature type="signal peptide" evidence="3">
    <location>
        <begin position="1"/>
        <end position="19"/>
    </location>
</feature>
<keyword evidence="6" id="KW-1185">Reference proteome</keyword>
<evidence type="ECO:0000256" key="2">
    <source>
        <dbReference type="SAM" id="MobiDB-lite"/>
    </source>
</evidence>
<feature type="compositionally biased region" description="Low complexity" evidence="2">
    <location>
        <begin position="26"/>
        <end position="36"/>
    </location>
</feature>
<feature type="chain" id="PRO_5046282463" evidence="3">
    <location>
        <begin position="20"/>
        <end position="200"/>
    </location>
</feature>
<name>A0ABW4HNS0_9BACI</name>
<gene>
    <name evidence="5" type="ORF">ACFSBH_06315</name>
</gene>